<comment type="subcellular location">
    <subcellularLocation>
        <location evidence="1">Nucleus</location>
    </subcellularLocation>
</comment>
<evidence type="ECO:0000313" key="13">
    <source>
        <dbReference type="Proteomes" id="UP000658997"/>
    </source>
</evidence>
<dbReference type="SUPFAM" id="SSF54928">
    <property type="entry name" value="RNA-binding domain, RBD"/>
    <property type="match status" value="2"/>
</dbReference>
<dbReference type="EMBL" id="ULHB01000258">
    <property type="protein sequence ID" value="SYW86228.1"/>
    <property type="molecule type" value="Genomic_DNA"/>
</dbReference>
<accession>A0A8H8QV47</accession>
<feature type="compositionally biased region" description="Low complexity" evidence="10">
    <location>
        <begin position="1178"/>
        <end position="1194"/>
    </location>
</feature>
<comment type="caution">
    <text evidence="12">The sequence shown here is derived from an EMBL/GenBank/DDBJ whole genome shotgun (WGS) entry which is preliminary data.</text>
</comment>
<dbReference type="SMART" id="SM00360">
    <property type="entry name" value="RRM"/>
    <property type="match status" value="3"/>
</dbReference>
<evidence type="ECO:0000256" key="7">
    <source>
        <dbReference type="ARBA" id="ARBA00093374"/>
    </source>
</evidence>
<keyword evidence="13" id="KW-1185">Reference proteome</keyword>
<evidence type="ECO:0000256" key="5">
    <source>
        <dbReference type="ARBA" id="ARBA00023187"/>
    </source>
</evidence>
<protein>
    <recommendedName>
        <fullName evidence="8">U4/U6 snRNA-associated-splicing factor PRP24</fullName>
    </recommendedName>
</protein>
<evidence type="ECO:0000256" key="8">
    <source>
        <dbReference type="ARBA" id="ARBA00093627"/>
    </source>
</evidence>
<keyword evidence="6" id="KW-0539">Nucleus</keyword>
<proteinExistence type="predicted"/>
<comment type="function">
    <text evidence="7">Functions as a recycling factor of the spliceosome, a machinery that forms on each precursor-messenger RNA (pre-mRNA) and catalyzes the removal of introns. Chaperones the re-annealing of U4 and U6 snRNAs (small nuclear RNAs) released from previous rounds of splicing, an initial step in reforming the U4/U6-U5 tri-snRNP (small nuclear ribonucleoprotein) that can reassemble into another spliceosome complex; this step involves binding U6 and facilitating the unwinding of the U6 internal stem loop, followed by base-pairing of U6 to U4.</text>
</comment>
<dbReference type="InterPro" id="IPR011990">
    <property type="entry name" value="TPR-like_helical_dom_sf"/>
</dbReference>
<sequence>METTQPVDASTDNLPLTTLQPSTHRSRFLYFKTTARHAGSSDPTTRTNNILALLEAYRNTTEHTTLLPHDWDLFLSLQTRLAAATSPLTPESLHSLFELHKNATAHYASSRLIKRYISFVLANFAQLNGVEFQVFAREGKVEDPALNWTSLDSCPTFNGASSIYHPSSLPSLAVIDASAWESVLGVEAVRWRIREAYTRCAYQLQDSQDAWKLYLAFEESLLSSPQTAREQQLETIRHVYLARLRVPHAAIEDTFQAFSGFVTHNLPPQQYESEMTAANTIVAQSRTILRQREQYEDTLTSLFRAGPTHVAGSRQDLDNFAAYVKPYVRWQSGRATRALRGKDKAAAQTELDLTCALYERLIPCFGLHPPSTHREELVYYAGDVEGSLHSSRQFKRLAPAEKGARTQQEQQLHSERLSLATELWLDYISILTSAPKPDASLIMDVLTRSVHCLPTAASLYCGLMRGMARFRRSKPSVEGVFEKAISPGSLTLSATDLTDLCLARIDCERELATYERTLSSGEQVVDLAADLEKFTEIYALLSYSLSKASELGEATRGWDPTLRLEKCTVGWVERAVLSLGGPSSEGGQSLNELAEAVWVTAVKQQPDNALVYREAAGYWVRRGERKKARRWCKSGVSRLERKQQSGESGEYGRLLEDWVGFEHGWGSVEEVETAERKEREERKRVVDAWYAQYAQYQEQGQTVAATNGQEAAMQVEPSTYAKANAEKRKAEDDEGEEGNTSMAVAETATLAAVPDAAGDSSVEQAKKTRTADSEGSNTRDREHCSVLISSLPPTTDAASIRTLLRGCGRIVELSGPITLGTESAALVEFSDPASAASALTRHSKPLPISSPVSIFIGWKCTLFVTNFPEEWDDSSIRSTFSPYGLIFNVRWPSKRFSSSRRFCYVQFTTPSSASAAIEALNGKEVAEGRTLNVALSDPSRRKQRSDANENAKELFVSGLPRNITDEELKTYFEAYGKVTGVRLLRNAEGDLRGIGFVDFENALDATRAMKELNSTKWRGKTISVTIADSRSSNSKQSGVGGGEERRKRSARVIGLPVDAQEALIQQALEKELGRGSVKQVLWKPDGSRTRATVEFREEKDAGRAVLVGGAGGLRYAVGGEEGVVLGVMAMDDEAVHVGSPTREQNTGGGGGAQVLGFVPRSSRGGRGRGRAFATSGFTHATTAPTPAPAESSATKGAGDDMEVEPPSAAETSTKTSGSLRATGQTSTQPPSQQSLTQLPPSQDPDVTSNAALPATIRSPPPAPTPTVLPEPALNISVPVPTVAKPSQFVTRTYLSASIGELRQFLQDEIADAFRKVSITQAPPPPPGATHLPPSQPLPALPARIVRQDTLTVYDLPKLANLSWPGAPAPEDPAPVVIEGFSVVKGPSTSASNRQFVKTVPNFSTFGRLWVVYLSLRSSTSHDCNLSVSLGRFYQHVADLSEVFPWDRVAGYVIAVCTFLQLAPLKAFWGTPKLEILGIEIDTVQQHVGITPEQRLHILDTIDMLLS</sequence>
<dbReference type="Gene3D" id="3.30.70.330">
    <property type="match status" value="3"/>
</dbReference>
<feature type="region of interest" description="Disordered" evidence="10">
    <location>
        <begin position="1027"/>
        <end position="1047"/>
    </location>
</feature>
<evidence type="ECO:0000259" key="11">
    <source>
        <dbReference type="PROSITE" id="PS50102"/>
    </source>
</evidence>
<keyword evidence="4 9" id="KW-0694">RNA-binding</keyword>
<evidence type="ECO:0000256" key="2">
    <source>
        <dbReference type="ARBA" id="ARBA00022664"/>
    </source>
</evidence>
<keyword evidence="3" id="KW-0677">Repeat</keyword>
<evidence type="ECO:0000256" key="10">
    <source>
        <dbReference type="SAM" id="MobiDB-lite"/>
    </source>
</evidence>
<organism evidence="12 13">
    <name type="scientific">Ustilago bromivora</name>
    <dbReference type="NCBI Taxonomy" id="307758"/>
    <lineage>
        <taxon>Eukaryota</taxon>
        <taxon>Fungi</taxon>
        <taxon>Dikarya</taxon>
        <taxon>Basidiomycota</taxon>
        <taxon>Ustilaginomycotina</taxon>
        <taxon>Ustilaginomycetes</taxon>
        <taxon>Ustilaginales</taxon>
        <taxon>Ustilaginaceae</taxon>
        <taxon>Ustilago</taxon>
    </lineage>
</organism>
<evidence type="ECO:0000313" key="12">
    <source>
        <dbReference type="EMBL" id="SYW86228.1"/>
    </source>
</evidence>
<evidence type="ECO:0000256" key="4">
    <source>
        <dbReference type="ARBA" id="ARBA00022884"/>
    </source>
</evidence>
<evidence type="ECO:0000256" key="3">
    <source>
        <dbReference type="ARBA" id="ARBA00022737"/>
    </source>
</evidence>
<reference evidence="12" key="1">
    <citation type="submission" date="2018-08" db="EMBL/GenBank/DDBJ databases">
        <authorList>
            <person name="Guldener U."/>
        </authorList>
    </citation>
    <scope>NUCLEOTIDE SEQUENCE</scope>
    <source>
        <strain evidence="12">UB2</strain>
    </source>
</reference>
<evidence type="ECO:0000256" key="6">
    <source>
        <dbReference type="ARBA" id="ARBA00023242"/>
    </source>
</evidence>
<dbReference type="Gene3D" id="1.25.40.10">
    <property type="entry name" value="Tetratricopeptide repeat domain"/>
    <property type="match status" value="2"/>
</dbReference>
<dbReference type="InterPro" id="IPR035979">
    <property type="entry name" value="RBD_domain_sf"/>
</dbReference>
<name>A0A8H8QV47_9BASI</name>
<feature type="region of interest" description="Disordered" evidence="10">
    <location>
        <begin position="752"/>
        <end position="783"/>
    </location>
</feature>
<feature type="compositionally biased region" description="Low complexity" evidence="10">
    <location>
        <begin position="1224"/>
        <end position="1240"/>
    </location>
</feature>
<dbReference type="SUPFAM" id="SSF48452">
    <property type="entry name" value="TPR-like"/>
    <property type="match status" value="1"/>
</dbReference>
<dbReference type="FunFam" id="3.30.70.330:FF:000365">
    <property type="entry name" value="U4/U6 snRNA-associated-splicing factor PRP24"/>
    <property type="match status" value="1"/>
</dbReference>
<feature type="domain" description="RRM" evidence="11">
    <location>
        <begin position="952"/>
        <end position="1029"/>
    </location>
</feature>
<dbReference type="Proteomes" id="UP000658997">
    <property type="component" value="Unassembled WGS sequence"/>
</dbReference>
<dbReference type="GO" id="GO:0003723">
    <property type="term" value="F:RNA binding"/>
    <property type="evidence" value="ECO:0007669"/>
    <property type="project" value="UniProtKB-UniRule"/>
</dbReference>
<dbReference type="GO" id="GO:0008380">
    <property type="term" value="P:RNA splicing"/>
    <property type="evidence" value="ECO:0007669"/>
    <property type="project" value="UniProtKB-KW"/>
</dbReference>
<gene>
    <name evidence="12" type="ORF">UBRO2_05948</name>
</gene>
<dbReference type="PROSITE" id="PS50102">
    <property type="entry name" value="RRM"/>
    <property type="match status" value="2"/>
</dbReference>
<evidence type="ECO:0000256" key="9">
    <source>
        <dbReference type="PROSITE-ProRule" id="PRU00176"/>
    </source>
</evidence>
<feature type="compositionally biased region" description="Polar residues" evidence="10">
    <location>
        <begin position="1027"/>
        <end position="1037"/>
    </location>
</feature>
<feature type="compositionally biased region" description="Polar residues" evidence="10">
    <location>
        <begin position="1209"/>
        <end position="1223"/>
    </location>
</feature>
<feature type="region of interest" description="Disordered" evidence="10">
    <location>
        <begin position="1138"/>
        <end position="1269"/>
    </location>
</feature>
<dbReference type="GO" id="GO:0006397">
    <property type="term" value="P:mRNA processing"/>
    <property type="evidence" value="ECO:0007669"/>
    <property type="project" value="UniProtKB-KW"/>
</dbReference>
<dbReference type="CDD" id="cd00590">
    <property type="entry name" value="RRM_SF"/>
    <property type="match status" value="1"/>
</dbReference>
<keyword evidence="2" id="KW-0507">mRNA processing</keyword>
<dbReference type="Pfam" id="PF00076">
    <property type="entry name" value="RRM_1"/>
    <property type="match status" value="2"/>
</dbReference>
<dbReference type="InterPro" id="IPR000504">
    <property type="entry name" value="RRM_dom"/>
</dbReference>
<dbReference type="InterPro" id="IPR012677">
    <property type="entry name" value="Nucleotide-bd_a/b_plait_sf"/>
</dbReference>
<feature type="compositionally biased region" description="Pro residues" evidence="10">
    <location>
        <begin position="1258"/>
        <end position="1268"/>
    </location>
</feature>
<evidence type="ECO:0000256" key="1">
    <source>
        <dbReference type="ARBA" id="ARBA00004123"/>
    </source>
</evidence>
<keyword evidence="5" id="KW-0508">mRNA splicing</keyword>
<dbReference type="PANTHER" id="PTHR24012">
    <property type="entry name" value="RNA BINDING PROTEIN"/>
    <property type="match status" value="1"/>
</dbReference>
<feature type="compositionally biased region" description="Basic and acidic residues" evidence="10">
    <location>
        <begin position="764"/>
        <end position="783"/>
    </location>
</feature>
<feature type="domain" description="RRM" evidence="11">
    <location>
        <begin position="860"/>
        <end position="938"/>
    </location>
</feature>
<dbReference type="GO" id="GO:0005688">
    <property type="term" value="C:U6 snRNP"/>
    <property type="evidence" value="ECO:0007669"/>
    <property type="project" value="UniProtKB-ARBA"/>
</dbReference>